<dbReference type="InterPro" id="IPR027417">
    <property type="entry name" value="P-loop_NTPase"/>
</dbReference>
<dbReference type="GO" id="GO:0016887">
    <property type="term" value="F:ATP hydrolysis activity"/>
    <property type="evidence" value="ECO:0007669"/>
    <property type="project" value="InterPro"/>
</dbReference>
<dbReference type="Pfam" id="PF00005">
    <property type="entry name" value="ABC_tran"/>
    <property type="match status" value="2"/>
</dbReference>
<keyword evidence="2" id="KW-0547">Nucleotide-binding</keyword>
<gene>
    <name evidence="2" type="ORF">H920_12284</name>
</gene>
<dbReference type="EMBL" id="KN123207">
    <property type="protein sequence ID" value="KFO26305.1"/>
    <property type="molecule type" value="Genomic_DNA"/>
</dbReference>
<proteinExistence type="predicted"/>
<evidence type="ECO:0000313" key="2">
    <source>
        <dbReference type="EMBL" id="KFO26305.1"/>
    </source>
</evidence>
<accession>A0A091D7T2</accession>
<feature type="domain" description="ABC transporter" evidence="1">
    <location>
        <begin position="149"/>
        <end position="378"/>
    </location>
</feature>
<name>A0A091D7T2_FUKDA</name>
<reference evidence="2 3" key="1">
    <citation type="submission" date="2013-11" db="EMBL/GenBank/DDBJ databases">
        <title>The Damaraland mole rat (Fukomys damarensis) genome and evolution of African mole rats.</title>
        <authorList>
            <person name="Gladyshev V.N."/>
            <person name="Fang X."/>
        </authorList>
    </citation>
    <scope>NUCLEOTIDE SEQUENCE [LARGE SCALE GENOMIC DNA]</scope>
    <source>
        <tissue evidence="2">Liver</tissue>
    </source>
</reference>
<dbReference type="InterPro" id="IPR026082">
    <property type="entry name" value="ABCA"/>
</dbReference>
<dbReference type="STRING" id="885580.ENSFDAP00000021349"/>
<dbReference type="GO" id="GO:0005524">
    <property type="term" value="F:ATP binding"/>
    <property type="evidence" value="ECO:0007669"/>
    <property type="project" value="UniProtKB-KW"/>
</dbReference>
<protein>
    <submittedName>
        <fullName evidence="2">ATP-binding cassette sub-family A member 6</fullName>
    </submittedName>
</protein>
<dbReference type="PANTHER" id="PTHR19229:SF13">
    <property type="entry name" value="ATP-BINDING CASSETTE SUB-FAMILY A MEMBER 6"/>
    <property type="match status" value="1"/>
</dbReference>
<dbReference type="AlphaFoldDB" id="A0A091D7T2"/>
<dbReference type="Proteomes" id="UP000028990">
    <property type="component" value="Unassembled WGS sequence"/>
</dbReference>
<dbReference type="GO" id="GO:0005319">
    <property type="term" value="F:lipid transporter activity"/>
    <property type="evidence" value="ECO:0007669"/>
    <property type="project" value="TreeGrafter"/>
</dbReference>
<keyword evidence="2" id="KW-0067">ATP-binding</keyword>
<dbReference type="PROSITE" id="PS50893">
    <property type="entry name" value="ABC_TRANSPORTER_2"/>
    <property type="match status" value="1"/>
</dbReference>
<organism evidence="2 3">
    <name type="scientific">Fukomys damarensis</name>
    <name type="common">Damaraland mole rat</name>
    <name type="synonym">Cryptomys damarensis</name>
    <dbReference type="NCBI Taxonomy" id="885580"/>
    <lineage>
        <taxon>Eukaryota</taxon>
        <taxon>Metazoa</taxon>
        <taxon>Chordata</taxon>
        <taxon>Craniata</taxon>
        <taxon>Vertebrata</taxon>
        <taxon>Euteleostomi</taxon>
        <taxon>Mammalia</taxon>
        <taxon>Eutheria</taxon>
        <taxon>Euarchontoglires</taxon>
        <taxon>Glires</taxon>
        <taxon>Rodentia</taxon>
        <taxon>Hystricomorpha</taxon>
        <taxon>Bathyergidae</taxon>
        <taxon>Fukomys</taxon>
    </lineage>
</organism>
<dbReference type="InterPro" id="IPR003439">
    <property type="entry name" value="ABC_transporter-like_ATP-bd"/>
</dbReference>
<dbReference type="PANTHER" id="PTHR19229">
    <property type="entry name" value="ATP-BINDING CASSETTE TRANSPORTER SUBFAMILY A ABCA"/>
    <property type="match status" value="1"/>
</dbReference>
<keyword evidence="3" id="KW-1185">Reference proteome</keyword>
<sequence length="435" mass="49501">MSKKQINVYRQTQALLYKNFLKRWRMKRESLLVQQILMELDMQNVQNNLAKDLSEGQKRKLTFGIAILGDPRVLLLDEPTAGLDPFSRHQVWNFLKERRENHVILFSTQFVDEADILADLFRDLDKCSGQDMMSYDISTSTLNEVLMSVEGKSTTKQESDIEDFIQSLNHQNILLEVDDFKNRNGTEGLSYNGAIIVSGKQKVELKGGSSVCSDQDMLRCLGYCPQENVMWPRLTMKEHLEVYAAVKGLRKGVAAIIISRLLNAFKLHEHLDLPVRKLTAGTTRKLCFVLSILGDSPVLLLDEPSTGIDPTGQHQMWQAIQMSVKNTDRAVLLVTHYLAEAEALCDRVAIMVSGKLRYSSCLTYKLPIGDVYPLSQAFHKLEEVKHGFSLEDYSLSQCTLEKVFLELSKEQELGNVDEEVDTTMRWKLLPHSDEP</sequence>
<dbReference type="eggNOG" id="KOG0059">
    <property type="taxonomic scope" value="Eukaryota"/>
</dbReference>
<dbReference type="GO" id="GO:0140359">
    <property type="term" value="F:ABC-type transporter activity"/>
    <property type="evidence" value="ECO:0007669"/>
    <property type="project" value="InterPro"/>
</dbReference>
<dbReference type="GO" id="GO:0016020">
    <property type="term" value="C:membrane"/>
    <property type="evidence" value="ECO:0007669"/>
    <property type="project" value="InterPro"/>
</dbReference>
<evidence type="ECO:0000259" key="1">
    <source>
        <dbReference type="PROSITE" id="PS50893"/>
    </source>
</evidence>
<evidence type="ECO:0000313" key="3">
    <source>
        <dbReference type="Proteomes" id="UP000028990"/>
    </source>
</evidence>
<dbReference type="Gene3D" id="3.40.50.300">
    <property type="entry name" value="P-loop containing nucleotide triphosphate hydrolases"/>
    <property type="match status" value="2"/>
</dbReference>
<dbReference type="SUPFAM" id="SSF52540">
    <property type="entry name" value="P-loop containing nucleoside triphosphate hydrolases"/>
    <property type="match status" value="2"/>
</dbReference>